<sequence length="649" mass="74419">MPLISIRLSLHFYPSPQQLQSINQEIIELSLQQRELLQQPRTHNSYRQRCEITNKIKQHNFTLTYAKPLAIGGILSGSICFFTGVITLFLIQRLGRKAGKSGKQLRTNFAIASHIIRAILLILPISLFLSFSCSLFILTDGLILTKLAIGLIAVAGLCLSIWEIYNKKNITGGASVNGVLITSETNPRLYQLVKQIVQKLELNVMPDNIVFCIGHGFKVSNQTIYLYPHETSLTENTLYLTGNTLYLDSTYINYLTLAELSSIIAHELSHIASNDPSLPKDFYRQIDRLTETITSFSRSRLFYPAYLLSKHFYCSFNRAIRQWNRSREYRADSKALKIIPKEYLALALSKIRLLQVPINQALDNYYYNAHTTHLPLDYVTHYVAHSEIPSLRKLLKKQPSVYDTHPTLAQRLSSVKYRELNRLCGLLTSISPTSLLTDLFSHELNTLQADYQNNIQKIAETNINYLKRHINNRQQTITIKQGGIIRLLLRSLLASLFILITYAFLIANKKHDSEWLITVIILSIVSIFCLRRCYKMYQRIGSQLLAITPQGLVLPCFEKAIPWEQIIHYQINEIMYKKLNLYLNPAFNPGKFKPSSAKIKYNRQNNHIQITAYEIKGKINLPDCAPLISEYITTATARVELQLFTQNKE</sequence>
<dbReference type="Proteomes" id="UP000027170">
    <property type="component" value="Unassembled WGS sequence"/>
</dbReference>
<dbReference type="GO" id="GO:0005886">
    <property type="term" value="C:plasma membrane"/>
    <property type="evidence" value="ECO:0007669"/>
    <property type="project" value="UniProtKB-SubCell"/>
</dbReference>
<comment type="caution">
    <text evidence="14">The sequence shown here is derived from an EMBL/GenBank/DDBJ whole genome shotgun (WGS) entry which is preliminary data.</text>
</comment>
<keyword evidence="3" id="KW-1003">Cell membrane</keyword>
<keyword evidence="11 12" id="KW-0472">Membrane</keyword>
<keyword evidence="5 12" id="KW-0812">Transmembrane</keyword>
<dbReference type="EMBL" id="JFZV01000004">
    <property type="protein sequence ID" value="KDN15040.1"/>
    <property type="molecule type" value="Genomic_DNA"/>
</dbReference>
<comment type="subcellular location">
    <subcellularLocation>
        <location evidence="2">Cell membrane</location>
        <topology evidence="2">Multi-pass membrane protein</topology>
    </subcellularLocation>
</comment>
<reference evidence="14 15" key="1">
    <citation type="submission" date="2014-03" db="EMBL/GenBank/DDBJ databases">
        <title>The genomes of two eusocial bee gut symbionts.</title>
        <authorList>
            <person name="Kwong W.K."/>
            <person name="Engel P."/>
            <person name="Koch H."/>
            <person name="Moran N.A."/>
        </authorList>
    </citation>
    <scope>NUCLEOTIDE SEQUENCE [LARGE SCALE GENOMIC DNA]</scope>
    <source>
        <strain evidence="15">wkB29</strain>
    </source>
</reference>
<evidence type="ECO:0000256" key="1">
    <source>
        <dbReference type="ARBA" id="ARBA00001947"/>
    </source>
</evidence>
<evidence type="ECO:0000256" key="11">
    <source>
        <dbReference type="ARBA" id="ARBA00023136"/>
    </source>
</evidence>
<feature type="domain" description="Peptidase M48" evidence="13">
    <location>
        <begin position="241"/>
        <end position="418"/>
    </location>
</feature>
<dbReference type="InterPro" id="IPR001915">
    <property type="entry name" value="Peptidase_M48"/>
</dbReference>
<dbReference type="RefSeq" id="WP_037491022.1">
    <property type="nucleotide sequence ID" value="NZ_JFZV01000004.1"/>
</dbReference>
<keyword evidence="4" id="KW-0645">Protease</keyword>
<organism evidence="14 15">
    <name type="scientific">Snodgrassella communis</name>
    <dbReference type="NCBI Taxonomy" id="2946699"/>
    <lineage>
        <taxon>Bacteria</taxon>
        <taxon>Pseudomonadati</taxon>
        <taxon>Pseudomonadota</taxon>
        <taxon>Betaproteobacteria</taxon>
        <taxon>Neisseriales</taxon>
        <taxon>Neisseriaceae</taxon>
        <taxon>Snodgrassella</taxon>
    </lineage>
</organism>
<evidence type="ECO:0000256" key="12">
    <source>
        <dbReference type="SAM" id="Phobius"/>
    </source>
</evidence>
<evidence type="ECO:0000256" key="6">
    <source>
        <dbReference type="ARBA" id="ARBA00022723"/>
    </source>
</evidence>
<protein>
    <recommendedName>
        <fullName evidence="13">Peptidase M48 domain-containing protein</fullName>
    </recommendedName>
</protein>
<dbReference type="Pfam" id="PF01435">
    <property type="entry name" value="Peptidase_M48"/>
    <property type="match status" value="1"/>
</dbReference>
<dbReference type="GO" id="GO:0046872">
    <property type="term" value="F:metal ion binding"/>
    <property type="evidence" value="ECO:0007669"/>
    <property type="project" value="UniProtKB-KW"/>
</dbReference>
<evidence type="ECO:0000256" key="2">
    <source>
        <dbReference type="ARBA" id="ARBA00004651"/>
    </source>
</evidence>
<evidence type="ECO:0000259" key="13">
    <source>
        <dbReference type="Pfam" id="PF01435"/>
    </source>
</evidence>
<feature type="transmembrane region" description="Helical" evidence="12">
    <location>
        <begin position="143"/>
        <end position="162"/>
    </location>
</feature>
<evidence type="ECO:0000256" key="10">
    <source>
        <dbReference type="ARBA" id="ARBA00023049"/>
    </source>
</evidence>
<dbReference type="Gene3D" id="3.30.2010.10">
    <property type="entry name" value="Metalloproteases ('zincins'), catalytic domain"/>
    <property type="match status" value="1"/>
</dbReference>
<dbReference type="GO" id="GO:0006508">
    <property type="term" value="P:proteolysis"/>
    <property type="evidence" value="ECO:0007669"/>
    <property type="project" value="UniProtKB-KW"/>
</dbReference>
<name>A0A836Z653_9NEIS</name>
<dbReference type="AlphaFoldDB" id="A0A836Z653"/>
<evidence type="ECO:0000313" key="15">
    <source>
        <dbReference type="Proteomes" id="UP000027170"/>
    </source>
</evidence>
<dbReference type="GO" id="GO:0004222">
    <property type="term" value="F:metalloendopeptidase activity"/>
    <property type="evidence" value="ECO:0007669"/>
    <property type="project" value="InterPro"/>
</dbReference>
<proteinExistence type="predicted"/>
<keyword evidence="9 12" id="KW-1133">Transmembrane helix</keyword>
<comment type="cofactor">
    <cofactor evidence="1">
        <name>Zn(2+)</name>
        <dbReference type="ChEBI" id="CHEBI:29105"/>
    </cofactor>
</comment>
<keyword evidence="10" id="KW-0482">Metalloprotease</keyword>
<feature type="transmembrane region" description="Helical" evidence="12">
    <location>
        <begin position="111"/>
        <end position="137"/>
    </location>
</feature>
<keyword evidence="8" id="KW-0862">Zinc</keyword>
<feature type="transmembrane region" description="Helical" evidence="12">
    <location>
        <begin position="69"/>
        <end position="91"/>
    </location>
</feature>
<dbReference type="InterPro" id="IPR050083">
    <property type="entry name" value="HtpX_protease"/>
</dbReference>
<accession>A0A836Z653</accession>
<gene>
    <name evidence="14" type="ORF">SALWKB29_1112</name>
</gene>
<keyword evidence="6" id="KW-0479">Metal-binding</keyword>
<feature type="transmembrane region" description="Helical" evidence="12">
    <location>
        <begin position="487"/>
        <end position="507"/>
    </location>
</feature>
<keyword evidence="15" id="KW-1185">Reference proteome</keyword>
<dbReference type="PANTHER" id="PTHR43221:SF1">
    <property type="entry name" value="PROTEASE HTPX"/>
    <property type="match status" value="1"/>
</dbReference>
<evidence type="ECO:0000256" key="4">
    <source>
        <dbReference type="ARBA" id="ARBA00022670"/>
    </source>
</evidence>
<evidence type="ECO:0000256" key="8">
    <source>
        <dbReference type="ARBA" id="ARBA00022833"/>
    </source>
</evidence>
<evidence type="ECO:0000256" key="3">
    <source>
        <dbReference type="ARBA" id="ARBA00022475"/>
    </source>
</evidence>
<evidence type="ECO:0000256" key="7">
    <source>
        <dbReference type="ARBA" id="ARBA00022801"/>
    </source>
</evidence>
<dbReference type="OrthoDB" id="8613098at2"/>
<evidence type="ECO:0000256" key="5">
    <source>
        <dbReference type="ARBA" id="ARBA00022692"/>
    </source>
</evidence>
<dbReference type="PANTHER" id="PTHR43221">
    <property type="entry name" value="PROTEASE HTPX"/>
    <property type="match status" value="1"/>
</dbReference>
<evidence type="ECO:0000313" key="14">
    <source>
        <dbReference type="EMBL" id="KDN15040.1"/>
    </source>
</evidence>
<feature type="transmembrane region" description="Helical" evidence="12">
    <location>
        <begin position="513"/>
        <end position="530"/>
    </location>
</feature>
<keyword evidence="7" id="KW-0378">Hydrolase</keyword>
<evidence type="ECO:0000256" key="9">
    <source>
        <dbReference type="ARBA" id="ARBA00022989"/>
    </source>
</evidence>